<name>A0A0A9AU56_ARUDO</name>
<reference evidence="1" key="1">
    <citation type="submission" date="2014-09" db="EMBL/GenBank/DDBJ databases">
        <authorList>
            <person name="Magalhaes I.L.F."/>
            <person name="Oliveira U."/>
            <person name="Santos F.R."/>
            <person name="Vidigal T.H.D.A."/>
            <person name="Brescovit A.D."/>
            <person name="Santos A.J."/>
        </authorList>
    </citation>
    <scope>NUCLEOTIDE SEQUENCE</scope>
    <source>
        <tissue evidence="1">Shoot tissue taken approximately 20 cm above the soil surface</tissue>
    </source>
</reference>
<protein>
    <submittedName>
        <fullName evidence="1">Uncharacterized protein</fullName>
    </submittedName>
</protein>
<evidence type="ECO:0000313" key="1">
    <source>
        <dbReference type="EMBL" id="JAD52460.1"/>
    </source>
</evidence>
<sequence length="44" mass="5063">MGCLSFVQAAIFLESRLHFPSLVQLELFRAHFLNSLAWRSISIL</sequence>
<dbReference type="EMBL" id="GBRH01245435">
    <property type="protein sequence ID" value="JAD52460.1"/>
    <property type="molecule type" value="Transcribed_RNA"/>
</dbReference>
<accession>A0A0A9AU56</accession>
<reference evidence="1" key="2">
    <citation type="journal article" date="2015" name="Data Brief">
        <title>Shoot transcriptome of the giant reed, Arundo donax.</title>
        <authorList>
            <person name="Barrero R.A."/>
            <person name="Guerrero F.D."/>
            <person name="Moolhuijzen P."/>
            <person name="Goolsby J.A."/>
            <person name="Tidwell J."/>
            <person name="Bellgard S.E."/>
            <person name="Bellgard M.I."/>
        </authorList>
    </citation>
    <scope>NUCLEOTIDE SEQUENCE</scope>
    <source>
        <tissue evidence="1">Shoot tissue taken approximately 20 cm above the soil surface</tissue>
    </source>
</reference>
<proteinExistence type="predicted"/>
<dbReference type="AlphaFoldDB" id="A0A0A9AU56"/>
<organism evidence="1">
    <name type="scientific">Arundo donax</name>
    <name type="common">Giant reed</name>
    <name type="synonym">Donax arundinaceus</name>
    <dbReference type="NCBI Taxonomy" id="35708"/>
    <lineage>
        <taxon>Eukaryota</taxon>
        <taxon>Viridiplantae</taxon>
        <taxon>Streptophyta</taxon>
        <taxon>Embryophyta</taxon>
        <taxon>Tracheophyta</taxon>
        <taxon>Spermatophyta</taxon>
        <taxon>Magnoliopsida</taxon>
        <taxon>Liliopsida</taxon>
        <taxon>Poales</taxon>
        <taxon>Poaceae</taxon>
        <taxon>PACMAD clade</taxon>
        <taxon>Arundinoideae</taxon>
        <taxon>Arundineae</taxon>
        <taxon>Arundo</taxon>
    </lineage>
</organism>